<dbReference type="SUPFAM" id="SSF160379">
    <property type="entry name" value="SP0830-like"/>
    <property type="match status" value="1"/>
</dbReference>
<protein>
    <submittedName>
        <fullName evidence="1">DUF1697 domain-containing protein</fullName>
    </submittedName>
</protein>
<dbReference type="Proteomes" id="UP000307507">
    <property type="component" value="Unassembled WGS sequence"/>
</dbReference>
<evidence type="ECO:0000313" key="1">
    <source>
        <dbReference type="EMBL" id="THF51522.1"/>
    </source>
</evidence>
<evidence type="ECO:0000313" key="2">
    <source>
        <dbReference type="Proteomes" id="UP000307507"/>
    </source>
</evidence>
<name>A0A4S4A062_9FLAO</name>
<dbReference type="PANTHER" id="PTHR36439:SF1">
    <property type="entry name" value="DUF1697 DOMAIN-CONTAINING PROTEIN"/>
    <property type="match status" value="1"/>
</dbReference>
<dbReference type="PIRSF" id="PIRSF008502">
    <property type="entry name" value="UCP008502"/>
    <property type="match status" value="1"/>
</dbReference>
<dbReference type="Gene3D" id="3.30.70.1280">
    <property type="entry name" value="SP0830-like domains"/>
    <property type="match status" value="1"/>
</dbReference>
<dbReference type="OrthoDB" id="9806494at2"/>
<sequence length="197" mass="22432">MHTHLILLRGINVSGQKIIKMEDLRKLLTEAGFSNVQTYIQSGNVFVDTPESDPEKIEKQVTTLLMEKYAFQVPVVAVSENSLLRIFMHNPYLNEPDIPVKQLYVAFLATEPTAENSTRLEPEFVHPDTFQMATNRRALYLNYVNSAGNSKMTNNWIEGKLKVTATSRNWNTVTKLMALFESRKNNTPKEIGTVVKK</sequence>
<keyword evidence="2" id="KW-1185">Reference proteome</keyword>
<reference evidence="1 2" key="1">
    <citation type="submission" date="2019-04" db="EMBL/GenBank/DDBJ databases">
        <title>Flavobacterium sp. nov. isolated from construction timber.</title>
        <authorList>
            <person name="Lin S.-Y."/>
            <person name="Chang C.-T."/>
            <person name="Young C.-C."/>
        </authorList>
    </citation>
    <scope>NUCLEOTIDE SEQUENCE [LARGE SCALE GENOMIC DNA]</scope>
    <source>
        <strain evidence="1 2">CC-CTC003</strain>
    </source>
</reference>
<proteinExistence type="predicted"/>
<comment type="caution">
    <text evidence="1">The sequence shown here is derived from an EMBL/GenBank/DDBJ whole genome shotgun (WGS) entry which is preliminary data.</text>
</comment>
<gene>
    <name evidence="1" type="ORF">E6C50_07100</name>
</gene>
<dbReference type="EMBL" id="SSNZ01000002">
    <property type="protein sequence ID" value="THF51522.1"/>
    <property type="molecule type" value="Genomic_DNA"/>
</dbReference>
<dbReference type="InterPro" id="IPR012545">
    <property type="entry name" value="DUF1697"/>
</dbReference>
<dbReference type="Pfam" id="PF08002">
    <property type="entry name" value="DUF1697"/>
    <property type="match status" value="1"/>
</dbReference>
<dbReference type="PANTHER" id="PTHR36439">
    <property type="entry name" value="BLL4334 PROTEIN"/>
    <property type="match status" value="1"/>
</dbReference>
<organism evidence="1 2">
    <name type="scientific">Flavobacterium supellecticarium</name>
    <dbReference type="NCBI Taxonomy" id="2565924"/>
    <lineage>
        <taxon>Bacteria</taxon>
        <taxon>Pseudomonadati</taxon>
        <taxon>Bacteroidota</taxon>
        <taxon>Flavobacteriia</taxon>
        <taxon>Flavobacteriales</taxon>
        <taxon>Flavobacteriaceae</taxon>
        <taxon>Flavobacterium</taxon>
    </lineage>
</organism>
<accession>A0A4S4A062</accession>
<dbReference type="AlphaFoldDB" id="A0A4S4A062"/>
<dbReference type="RefSeq" id="WP_136402507.1">
    <property type="nucleotide sequence ID" value="NZ_SSNZ01000002.1"/>
</dbReference>